<gene>
    <name evidence="2" type="ORF">D623_10019314</name>
</gene>
<accession>S7NGJ3</accession>
<dbReference type="EMBL" id="KE164251">
    <property type="protein sequence ID" value="EPQ16366.1"/>
    <property type="molecule type" value="Genomic_DNA"/>
</dbReference>
<evidence type="ECO:0000313" key="3">
    <source>
        <dbReference type="Proteomes" id="UP000052978"/>
    </source>
</evidence>
<reference evidence="2 3" key="1">
    <citation type="journal article" date="2013" name="Nat. Commun.">
        <title>Genome analysis reveals insights into physiology and longevity of the Brandt's bat Myotis brandtii.</title>
        <authorList>
            <person name="Seim I."/>
            <person name="Fang X."/>
            <person name="Xiong Z."/>
            <person name="Lobanov A.V."/>
            <person name="Huang Z."/>
            <person name="Ma S."/>
            <person name="Feng Y."/>
            <person name="Turanov A.A."/>
            <person name="Zhu Y."/>
            <person name="Lenz T.L."/>
            <person name="Gerashchenko M.V."/>
            <person name="Fan D."/>
            <person name="Hee Yim S."/>
            <person name="Yao X."/>
            <person name="Jordan D."/>
            <person name="Xiong Y."/>
            <person name="Ma Y."/>
            <person name="Lyapunov A.N."/>
            <person name="Chen G."/>
            <person name="Kulakova O.I."/>
            <person name="Sun Y."/>
            <person name="Lee S.G."/>
            <person name="Bronson R.T."/>
            <person name="Moskalev A.A."/>
            <person name="Sunyaev S.R."/>
            <person name="Zhang G."/>
            <person name="Krogh A."/>
            <person name="Wang J."/>
            <person name="Gladyshev V.N."/>
        </authorList>
    </citation>
    <scope>NUCLEOTIDE SEQUENCE [LARGE SCALE GENOMIC DNA]</scope>
</reference>
<protein>
    <submittedName>
        <fullName evidence="2">Uncharacterized protein</fullName>
    </submittedName>
</protein>
<proteinExistence type="predicted"/>
<organism evidence="2 3">
    <name type="scientific">Myotis brandtii</name>
    <name type="common">Brandt's bat</name>
    <dbReference type="NCBI Taxonomy" id="109478"/>
    <lineage>
        <taxon>Eukaryota</taxon>
        <taxon>Metazoa</taxon>
        <taxon>Chordata</taxon>
        <taxon>Craniata</taxon>
        <taxon>Vertebrata</taxon>
        <taxon>Euteleostomi</taxon>
        <taxon>Mammalia</taxon>
        <taxon>Eutheria</taxon>
        <taxon>Laurasiatheria</taxon>
        <taxon>Chiroptera</taxon>
        <taxon>Yangochiroptera</taxon>
        <taxon>Vespertilionidae</taxon>
        <taxon>Myotis</taxon>
    </lineage>
</organism>
<dbReference type="Proteomes" id="UP000052978">
    <property type="component" value="Unassembled WGS sequence"/>
</dbReference>
<keyword evidence="3" id="KW-1185">Reference proteome</keyword>
<dbReference type="AlphaFoldDB" id="S7NGJ3"/>
<evidence type="ECO:0000256" key="1">
    <source>
        <dbReference type="SAM" id="MobiDB-lite"/>
    </source>
</evidence>
<evidence type="ECO:0000313" key="2">
    <source>
        <dbReference type="EMBL" id="EPQ16366.1"/>
    </source>
</evidence>
<feature type="compositionally biased region" description="Low complexity" evidence="1">
    <location>
        <begin position="1"/>
        <end position="20"/>
    </location>
</feature>
<feature type="region of interest" description="Disordered" evidence="1">
    <location>
        <begin position="1"/>
        <end position="106"/>
    </location>
</feature>
<feature type="compositionally biased region" description="Basic and acidic residues" evidence="1">
    <location>
        <begin position="96"/>
        <end position="106"/>
    </location>
</feature>
<sequence>MCRLLSPAPGSGLSPPQARAQPPPHAGLTPTRCALRGSVGGEAPRGRGRGSLLGSSRAADSLSSEAFSAPPMPPPRLPRVGTSEERRRTVTATPQVRDRQGEGWRL</sequence>
<name>S7NGJ3_MYOBR</name>